<accession>J9G7A8</accession>
<proteinExistence type="predicted"/>
<organism evidence="1">
    <name type="scientific">gut metagenome</name>
    <dbReference type="NCBI Taxonomy" id="749906"/>
    <lineage>
        <taxon>unclassified sequences</taxon>
        <taxon>metagenomes</taxon>
        <taxon>organismal metagenomes</taxon>
    </lineage>
</organism>
<evidence type="ECO:0000313" key="1">
    <source>
        <dbReference type="EMBL" id="EJX02759.1"/>
    </source>
</evidence>
<comment type="caution">
    <text evidence="1">The sequence shown here is derived from an EMBL/GenBank/DDBJ whole genome shotgun (WGS) entry which is preliminary data.</text>
</comment>
<dbReference type="AlphaFoldDB" id="J9G7A8"/>
<sequence length="41" mass="4589">MQETGFRANCLRSCAESITFASLCFVGRFDGLSECRQQPKT</sequence>
<dbReference type="EMBL" id="AMCI01002422">
    <property type="protein sequence ID" value="EJX02759.1"/>
    <property type="molecule type" value="Genomic_DNA"/>
</dbReference>
<protein>
    <submittedName>
        <fullName evidence="1">Uncharacterized protein</fullName>
    </submittedName>
</protein>
<gene>
    <name evidence="1" type="ORF">EVA_09134</name>
</gene>
<name>J9G7A8_9ZZZZ</name>
<reference evidence="1" key="1">
    <citation type="journal article" date="2012" name="PLoS ONE">
        <title>Gene sets for utilization of primary and secondary nutrition supplies in the distal gut of endangered iberian lynx.</title>
        <authorList>
            <person name="Alcaide M."/>
            <person name="Messina E."/>
            <person name="Richter M."/>
            <person name="Bargiela R."/>
            <person name="Peplies J."/>
            <person name="Huws S.A."/>
            <person name="Newbold C.J."/>
            <person name="Golyshin P.N."/>
            <person name="Simon M.A."/>
            <person name="Lopez G."/>
            <person name="Yakimov M.M."/>
            <person name="Ferrer M."/>
        </authorList>
    </citation>
    <scope>NUCLEOTIDE SEQUENCE</scope>
</reference>